<keyword evidence="1" id="KW-1133">Transmembrane helix</keyword>
<evidence type="ECO:0000259" key="2">
    <source>
        <dbReference type="Pfam" id="PF04773"/>
    </source>
</evidence>
<comment type="caution">
    <text evidence="4">The sequence shown here is derived from an EMBL/GenBank/DDBJ whole genome shotgun (WGS) entry which is preliminary data.</text>
</comment>
<name>A0ABW4QSF2_9BACT</name>
<dbReference type="Gene3D" id="3.55.50.30">
    <property type="match status" value="1"/>
</dbReference>
<dbReference type="Pfam" id="PF16344">
    <property type="entry name" value="FecR_C"/>
    <property type="match status" value="1"/>
</dbReference>
<evidence type="ECO:0000256" key="1">
    <source>
        <dbReference type="SAM" id="Phobius"/>
    </source>
</evidence>
<protein>
    <submittedName>
        <fullName evidence="4">FecR family protein</fullName>
    </submittedName>
</protein>
<evidence type="ECO:0000313" key="5">
    <source>
        <dbReference type="Proteomes" id="UP001597197"/>
    </source>
</evidence>
<dbReference type="InterPro" id="IPR032508">
    <property type="entry name" value="FecR_C"/>
</dbReference>
<dbReference type="PANTHER" id="PTHR30273:SF2">
    <property type="entry name" value="PROTEIN FECR"/>
    <property type="match status" value="1"/>
</dbReference>
<organism evidence="4 5">
    <name type="scientific">Hymenobacter bucti</name>
    <dbReference type="NCBI Taxonomy" id="1844114"/>
    <lineage>
        <taxon>Bacteria</taxon>
        <taxon>Pseudomonadati</taxon>
        <taxon>Bacteroidota</taxon>
        <taxon>Cytophagia</taxon>
        <taxon>Cytophagales</taxon>
        <taxon>Hymenobacteraceae</taxon>
        <taxon>Hymenobacter</taxon>
    </lineage>
</organism>
<evidence type="ECO:0000259" key="3">
    <source>
        <dbReference type="Pfam" id="PF16344"/>
    </source>
</evidence>
<keyword evidence="5" id="KW-1185">Reference proteome</keyword>
<dbReference type="RefSeq" id="WP_382312331.1">
    <property type="nucleotide sequence ID" value="NZ_JBHUFD010000002.1"/>
</dbReference>
<dbReference type="InterPro" id="IPR012373">
    <property type="entry name" value="Ferrdict_sens_TM"/>
</dbReference>
<keyword evidence="1" id="KW-0472">Membrane</keyword>
<feature type="transmembrane region" description="Helical" evidence="1">
    <location>
        <begin position="102"/>
        <end position="122"/>
    </location>
</feature>
<dbReference type="Gene3D" id="2.60.120.1440">
    <property type="match status" value="1"/>
</dbReference>
<feature type="domain" description="FecR protein" evidence="2">
    <location>
        <begin position="134"/>
        <end position="237"/>
    </location>
</feature>
<gene>
    <name evidence="4" type="ORF">ACFSDX_06035</name>
</gene>
<dbReference type="PANTHER" id="PTHR30273">
    <property type="entry name" value="PERIPLASMIC SIGNAL SENSOR AND SIGMA FACTOR ACTIVATOR FECR-RELATED"/>
    <property type="match status" value="1"/>
</dbReference>
<dbReference type="InterPro" id="IPR006860">
    <property type="entry name" value="FecR"/>
</dbReference>
<dbReference type="EMBL" id="JBHUFD010000002">
    <property type="protein sequence ID" value="MFD1871975.1"/>
    <property type="molecule type" value="Genomic_DNA"/>
</dbReference>
<dbReference type="Proteomes" id="UP001597197">
    <property type="component" value="Unassembled WGS sequence"/>
</dbReference>
<dbReference type="PIRSF" id="PIRSF018266">
    <property type="entry name" value="FecR"/>
    <property type="match status" value="1"/>
</dbReference>
<proteinExistence type="predicted"/>
<evidence type="ECO:0000313" key="4">
    <source>
        <dbReference type="EMBL" id="MFD1871975.1"/>
    </source>
</evidence>
<keyword evidence="1" id="KW-0812">Transmembrane</keyword>
<accession>A0ABW4QSF2</accession>
<sequence>MKYSHYSTEDFLADESFQAYALGSDPAAAQFWPQWLAQHPAQAADFQEAAALLEQLAGQRLPVSAQLQKDEAAKLRQRIREMAGARSQPVLRSGRRAQRVPYGWVAALLLVVGLLVAGLGLWRRPATATYTHYTAPAGAPRPVVLPDGSRVVLQANAKLTLATTWQPGRAREVWLQGDAYFDVAHTAPTALKAVALAPGNVKFTVHAGPLDIAVLGTQFTVFNHNTRPEVVLNSGQIALTAGRGPQKPLLLKPGELAVYNAATPAAPLSKRPVQAALYSAWTSGQLDFTDTPVPEIIAALQDTYGIQISVHNPGLLRQKLTGSLPGNDLEGMLAALGKSLDVNVHRAGKQVSLD</sequence>
<reference evidence="5" key="1">
    <citation type="journal article" date="2019" name="Int. J. Syst. Evol. Microbiol.">
        <title>The Global Catalogue of Microorganisms (GCM) 10K type strain sequencing project: providing services to taxonomists for standard genome sequencing and annotation.</title>
        <authorList>
            <consortium name="The Broad Institute Genomics Platform"/>
            <consortium name="The Broad Institute Genome Sequencing Center for Infectious Disease"/>
            <person name="Wu L."/>
            <person name="Ma J."/>
        </authorList>
    </citation>
    <scope>NUCLEOTIDE SEQUENCE [LARGE SCALE GENOMIC DNA]</scope>
    <source>
        <strain evidence="5">CGMCC 1.15795</strain>
    </source>
</reference>
<dbReference type="Pfam" id="PF04773">
    <property type="entry name" value="FecR"/>
    <property type="match status" value="1"/>
</dbReference>
<feature type="domain" description="Protein FecR C-terminal" evidence="3">
    <location>
        <begin position="286"/>
        <end position="351"/>
    </location>
</feature>